<sequence length="184" mass="21407">MAQKNKLQFIILGLLNQRPLTGYDLTKSFDNEIGEFWQAQHSQIYPQLKRLEEQGAITHEVMVSGEKLEKKLYHITDLGTARLRDWITVGTPELTATKDEFILKLYFIRKSTDPRLSVMLHEQLRLHTAKLTHLKGRMTTVFGDDQQIADNYGHYLILQHAVGRESYYVNWLKQTLKTVKHAQA</sequence>
<accession>A0ABV6K4E6</accession>
<comment type="caution">
    <text evidence="3">The sequence shown here is derived from an EMBL/GenBank/DDBJ whole genome shotgun (WGS) entry which is preliminary data.</text>
</comment>
<dbReference type="InterPro" id="IPR036390">
    <property type="entry name" value="WH_DNA-bd_sf"/>
</dbReference>
<dbReference type="InterPro" id="IPR036388">
    <property type="entry name" value="WH-like_DNA-bd_sf"/>
</dbReference>
<evidence type="ECO:0000259" key="2">
    <source>
        <dbReference type="Pfam" id="PF10400"/>
    </source>
</evidence>
<reference evidence="3 4" key="1">
    <citation type="submission" date="2024-09" db="EMBL/GenBank/DDBJ databases">
        <authorList>
            <person name="Sun Q."/>
            <person name="Mori K."/>
        </authorList>
    </citation>
    <scope>NUCLEOTIDE SEQUENCE [LARGE SCALE GENOMIC DNA]</scope>
    <source>
        <strain evidence="3 4">TBRC 4575</strain>
    </source>
</reference>
<dbReference type="Proteomes" id="UP001589855">
    <property type="component" value="Unassembled WGS sequence"/>
</dbReference>
<dbReference type="Gene3D" id="6.10.140.190">
    <property type="match status" value="1"/>
</dbReference>
<proteinExistence type="predicted"/>
<dbReference type="SUPFAM" id="SSF46785">
    <property type="entry name" value="Winged helix' DNA-binding domain"/>
    <property type="match status" value="1"/>
</dbReference>
<dbReference type="InterPro" id="IPR018309">
    <property type="entry name" value="Tscrpt_reg_PadR_C"/>
</dbReference>
<name>A0ABV6K4E6_9LACO</name>
<evidence type="ECO:0000259" key="1">
    <source>
        <dbReference type="Pfam" id="PF03551"/>
    </source>
</evidence>
<gene>
    <name evidence="3" type="ORF">ACFFGS_09470</name>
</gene>
<feature type="domain" description="Transcription regulator PadR N-terminal" evidence="1">
    <location>
        <begin position="11"/>
        <end position="84"/>
    </location>
</feature>
<dbReference type="Pfam" id="PF10400">
    <property type="entry name" value="Vir_act_alpha_C"/>
    <property type="match status" value="1"/>
</dbReference>
<dbReference type="PANTHER" id="PTHR43252">
    <property type="entry name" value="TRANSCRIPTIONAL REGULATOR YQJI"/>
    <property type="match status" value="1"/>
</dbReference>
<feature type="domain" description="Transcription regulator PadR C-terminal" evidence="2">
    <location>
        <begin position="97"/>
        <end position="178"/>
    </location>
</feature>
<dbReference type="Pfam" id="PF03551">
    <property type="entry name" value="PadR"/>
    <property type="match status" value="1"/>
</dbReference>
<evidence type="ECO:0000313" key="4">
    <source>
        <dbReference type="Proteomes" id="UP001589855"/>
    </source>
</evidence>
<dbReference type="RefSeq" id="WP_137645078.1">
    <property type="nucleotide sequence ID" value="NZ_BAABRM010000011.1"/>
</dbReference>
<dbReference type="PANTHER" id="PTHR43252:SF6">
    <property type="entry name" value="NEGATIVE TRANSCRIPTION REGULATOR PADR"/>
    <property type="match status" value="1"/>
</dbReference>
<evidence type="ECO:0000313" key="3">
    <source>
        <dbReference type="EMBL" id="MFC0424345.1"/>
    </source>
</evidence>
<keyword evidence="4" id="KW-1185">Reference proteome</keyword>
<dbReference type="Gene3D" id="1.10.10.10">
    <property type="entry name" value="Winged helix-like DNA-binding domain superfamily/Winged helix DNA-binding domain"/>
    <property type="match status" value="1"/>
</dbReference>
<dbReference type="EMBL" id="JBHLUK010000070">
    <property type="protein sequence ID" value="MFC0424345.1"/>
    <property type="molecule type" value="Genomic_DNA"/>
</dbReference>
<organism evidence="3 4">
    <name type="scientific">Lactiplantibacillus plajomi</name>
    <dbReference type="NCBI Taxonomy" id="1457217"/>
    <lineage>
        <taxon>Bacteria</taxon>
        <taxon>Bacillati</taxon>
        <taxon>Bacillota</taxon>
        <taxon>Bacilli</taxon>
        <taxon>Lactobacillales</taxon>
        <taxon>Lactobacillaceae</taxon>
        <taxon>Lactiplantibacillus</taxon>
    </lineage>
</organism>
<dbReference type="InterPro" id="IPR005149">
    <property type="entry name" value="Tscrpt_reg_PadR_N"/>
</dbReference>
<protein>
    <submittedName>
        <fullName evidence="3">PadR family transcriptional regulator</fullName>
    </submittedName>
</protein>